<protein>
    <submittedName>
        <fullName evidence="2">Transposase</fullName>
    </submittedName>
</protein>
<dbReference type="SUPFAM" id="SSF46689">
    <property type="entry name" value="Homeodomain-like"/>
    <property type="match status" value="1"/>
</dbReference>
<dbReference type="Proteomes" id="UP001203338">
    <property type="component" value="Unassembled WGS sequence"/>
</dbReference>
<evidence type="ECO:0000256" key="1">
    <source>
        <dbReference type="SAM" id="MobiDB-lite"/>
    </source>
</evidence>
<accession>A0ABT0PJD6</accession>
<feature type="compositionally biased region" description="Basic and acidic residues" evidence="1">
    <location>
        <begin position="75"/>
        <end position="86"/>
    </location>
</feature>
<sequence>MARKTTTKAFREHAVYMVRSGMSTVQVAKELDVEHHKVQRWCKNSDDALMFSTLLDTHKAGIEEPSPTSGGTPKSSEKEIKNLQRENRHLRELVQLSTQWISTYVAMQGERQLKS</sequence>
<organism evidence="2 3">
    <name type="scientific">Parendozoicomonas callyspongiae</name>
    <dbReference type="NCBI Taxonomy" id="2942213"/>
    <lineage>
        <taxon>Bacteria</taxon>
        <taxon>Pseudomonadati</taxon>
        <taxon>Pseudomonadota</taxon>
        <taxon>Gammaproteobacteria</taxon>
        <taxon>Oceanospirillales</taxon>
        <taxon>Endozoicomonadaceae</taxon>
        <taxon>Parendozoicomonas</taxon>
    </lineage>
</organism>
<name>A0ABT0PJD6_9GAMM</name>
<evidence type="ECO:0000313" key="2">
    <source>
        <dbReference type="EMBL" id="MCL6271473.1"/>
    </source>
</evidence>
<proteinExistence type="predicted"/>
<keyword evidence="3" id="KW-1185">Reference proteome</keyword>
<reference evidence="2 3" key="1">
    <citation type="submission" date="2022-05" db="EMBL/GenBank/DDBJ databases">
        <authorList>
            <person name="Park J.-S."/>
        </authorList>
    </citation>
    <scope>NUCLEOTIDE SEQUENCE [LARGE SCALE GENOMIC DNA]</scope>
    <source>
        <strain evidence="2 3">2012CJ34-2</strain>
    </source>
</reference>
<dbReference type="InterPro" id="IPR009057">
    <property type="entry name" value="Homeodomain-like_sf"/>
</dbReference>
<feature type="region of interest" description="Disordered" evidence="1">
    <location>
        <begin position="59"/>
        <end position="86"/>
    </location>
</feature>
<gene>
    <name evidence="2" type="ORF">M3P05_16245</name>
</gene>
<comment type="caution">
    <text evidence="2">The sequence shown here is derived from an EMBL/GenBank/DDBJ whole genome shotgun (WGS) entry which is preliminary data.</text>
</comment>
<dbReference type="RefSeq" id="WP_249701088.1">
    <property type="nucleotide sequence ID" value="NZ_JAMFLX010000026.1"/>
</dbReference>
<feature type="compositionally biased region" description="Low complexity" evidence="1">
    <location>
        <begin position="65"/>
        <end position="74"/>
    </location>
</feature>
<dbReference type="Gene3D" id="1.10.10.60">
    <property type="entry name" value="Homeodomain-like"/>
    <property type="match status" value="1"/>
</dbReference>
<evidence type="ECO:0000313" key="3">
    <source>
        <dbReference type="Proteomes" id="UP001203338"/>
    </source>
</evidence>
<dbReference type="EMBL" id="JAMFLX010000026">
    <property type="protein sequence ID" value="MCL6271473.1"/>
    <property type="molecule type" value="Genomic_DNA"/>
</dbReference>